<feature type="chain" id="PRO_5006902038" evidence="2">
    <location>
        <begin position="25"/>
        <end position="81"/>
    </location>
</feature>
<dbReference type="AlphaFoldDB" id="A0A0W0FTA1"/>
<name>A0A0W0FTA1_MONRR</name>
<sequence length="81" mass="8908">MLSIINPKLLFSLFLGAVGAFAAAGQLQQIINFGSNPTGMQMFLYKPAWLANPLLLIVAIHYCRRTAQAYFQGTQYANLAN</sequence>
<evidence type="ECO:0000256" key="1">
    <source>
        <dbReference type="SAM" id="Phobius"/>
    </source>
</evidence>
<dbReference type="Proteomes" id="UP000054988">
    <property type="component" value="Unassembled WGS sequence"/>
</dbReference>
<keyword evidence="1" id="KW-0812">Transmembrane</keyword>
<organism evidence="3 4">
    <name type="scientific">Moniliophthora roreri</name>
    <name type="common">Frosty pod rot fungus</name>
    <name type="synonym">Monilia roreri</name>
    <dbReference type="NCBI Taxonomy" id="221103"/>
    <lineage>
        <taxon>Eukaryota</taxon>
        <taxon>Fungi</taxon>
        <taxon>Dikarya</taxon>
        <taxon>Basidiomycota</taxon>
        <taxon>Agaricomycotina</taxon>
        <taxon>Agaricomycetes</taxon>
        <taxon>Agaricomycetidae</taxon>
        <taxon>Agaricales</taxon>
        <taxon>Marasmiineae</taxon>
        <taxon>Marasmiaceae</taxon>
        <taxon>Moniliophthora</taxon>
    </lineage>
</organism>
<comment type="caution">
    <text evidence="3">The sequence shown here is derived from an EMBL/GenBank/DDBJ whole genome shotgun (WGS) entry which is preliminary data.</text>
</comment>
<evidence type="ECO:0000256" key="2">
    <source>
        <dbReference type="SAM" id="SignalP"/>
    </source>
</evidence>
<reference evidence="3 4" key="1">
    <citation type="submission" date="2015-12" db="EMBL/GenBank/DDBJ databases">
        <title>Draft genome sequence of Moniliophthora roreri, the causal agent of frosty pod rot of cacao.</title>
        <authorList>
            <person name="Aime M.C."/>
            <person name="Diaz-Valderrama J.R."/>
            <person name="Kijpornyongpan T."/>
            <person name="Phillips-Mora W."/>
        </authorList>
    </citation>
    <scope>NUCLEOTIDE SEQUENCE [LARGE SCALE GENOMIC DNA]</scope>
    <source>
        <strain evidence="3 4">MCA 2952</strain>
    </source>
</reference>
<proteinExistence type="predicted"/>
<accession>A0A0W0FTA1</accession>
<keyword evidence="1" id="KW-1133">Transmembrane helix</keyword>
<protein>
    <submittedName>
        <fullName evidence="3">Putative carbohydrate esterase family 1 protein</fullName>
    </submittedName>
</protein>
<evidence type="ECO:0000313" key="4">
    <source>
        <dbReference type="Proteomes" id="UP000054988"/>
    </source>
</evidence>
<feature type="transmembrane region" description="Helical" evidence="1">
    <location>
        <begin position="43"/>
        <end position="63"/>
    </location>
</feature>
<feature type="signal peptide" evidence="2">
    <location>
        <begin position="1"/>
        <end position="24"/>
    </location>
</feature>
<keyword evidence="1" id="KW-0472">Membrane</keyword>
<dbReference type="EMBL" id="LATX01001665">
    <property type="protein sequence ID" value="KTB39579.1"/>
    <property type="molecule type" value="Genomic_DNA"/>
</dbReference>
<evidence type="ECO:0000313" key="3">
    <source>
        <dbReference type="EMBL" id="KTB39579.1"/>
    </source>
</evidence>
<gene>
    <name evidence="3" type="ORF">WG66_7848</name>
</gene>
<keyword evidence="2" id="KW-0732">Signal</keyword>